<feature type="signal peptide" evidence="1">
    <location>
        <begin position="1"/>
        <end position="20"/>
    </location>
</feature>
<gene>
    <name evidence="3" type="ORF">LX95_02488</name>
</gene>
<feature type="domain" description="Endonuclease/exonuclease/phosphatase" evidence="2">
    <location>
        <begin position="32"/>
        <end position="274"/>
    </location>
</feature>
<dbReference type="Pfam" id="PF03372">
    <property type="entry name" value="Exo_endo_phos"/>
    <property type="match status" value="1"/>
</dbReference>
<protein>
    <submittedName>
        <fullName evidence="3">Endonuclease/exonuclease/phosphatase family metal-dependent hydrolase</fullName>
    </submittedName>
</protein>
<dbReference type="InterPro" id="IPR036691">
    <property type="entry name" value="Endo/exonu/phosph_ase_sf"/>
</dbReference>
<evidence type="ECO:0000313" key="3">
    <source>
        <dbReference type="EMBL" id="PZW38819.1"/>
    </source>
</evidence>
<name>A0A2W7HY11_9FLAO</name>
<organism evidence="3 4">
    <name type="scientific">Mesonia algae</name>
    <dbReference type="NCBI Taxonomy" id="213248"/>
    <lineage>
        <taxon>Bacteria</taxon>
        <taxon>Pseudomonadati</taxon>
        <taxon>Bacteroidota</taxon>
        <taxon>Flavobacteriia</taxon>
        <taxon>Flavobacteriales</taxon>
        <taxon>Flavobacteriaceae</taxon>
        <taxon>Mesonia</taxon>
    </lineage>
</organism>
<dbReference type="InterPro" id="IPR050410">
    <property type="entry name" value="CCR4/nocturin_mRNA_transcr"/>
</dbReference>
<dbReference type="CDD" id="cd09083">
    <property type="entry name" value="EEP-1"/>
    <property type="match status" value="1"/>
</dbReference>
<keyword evidence="1" id="KW-0732">Signal</keyword>
<dbReference type="PROSITE" id="PS51257">
    <property type="entry name" value="PROKAR_LIPOPROTEIN"/>
    <property type="match status" value="1"/>
</dbReference>
<dbReference type="GO" id="GO:0004519">
    <property type="term" value="F:endonuclease activity"/>
    <property type="evidence" value="ECO:0007669"/>
    <property type="project" value="UniProtKB-KW"/>
</dbReference>
<keyword evidence="3" id="KW-0540">Nuclease</keyword>
<dbReference type="PANTHER" id="PTHR12121">
    <property type="entry name" value="CARBON CATABOLITE REPRESSOR PROTEIN 4"/>
    <property type="match status" value="1"/>
</dbReference>
<keyword evidence="4" id="KW-1185">Reference proteome</keyword>
<dbReference type="GO" id="GO:0000175">
    <property type="term" value="F:3'-5'-RNA exonuclease activity"/>
    <property type="evidence" value="ECO:0007669"/>
    <property type="project" value="TreeGrafter"/>
</dbReference>
<dbReference type="SUPFAM" id="SSF56219">
    <property type="entry name" value="DNase I-like"/>
    <property type="match status" value="1"/>
</dbReference>
<dbReference type="Proteomes" id="UP000249542">
    <property type="component" value="Unassembled WGS sequence"/>
</dbReference>
<evidence type="ECO:0000259" key="2">
    <source>
        <dbReference type="Pfam" id="PF03372"/>
    </source>
</evidence>
<proteinExistence type="predicted"/>
<dbReference type="InterPro" id="IPR005135">
    <property type="entry name" value="Endo/exonuclease/phosphatase"/>
</dbReference>
<dbReference type="AlphaFoldDB" id="A0A2W7HY11"/>
<dbReference type="PANTHER" id="PTHR12121:SF36">
    <property type="entry name" value="ENDONUCLEASE_EXONUCLEASE_PHOSPHATASE DOMAIN-CONTAINING PROTEIN"/>
    <property type="match status" value="1"/>
</dbReference>
<dbReference type="Gene3D" id="3.60.10.10">
    <property type="entry name" value="Endonuclease/exonuclease/phosphatase"/>
    <property type="match status" value="1"/>
</dbReference>
<evidence type="ECO:0000256" key="1">
    <source>
        <dbReference type="SAM" id="SignalP"/>
    </source>
</evidence>
<reference evidence="3 4" key="1">
    <citation type="submission" date="2018-06" db="EMBL/GenBank/DDBJ databases">
        <title>Genomic Encyclopedia of Archaeal and Bacterial Type Strains, Phase II (KMG-II): from individual species to whole genera.</title>
        <authorList>
            <person name="Goeker M."/>
        </authorList>
    </citation>
    <scope>NUCLEOTIDE SEQUENCE [LARGE SCALE GENOMIC DNA]</scope>
    <source>
        <strain evidence="3 4">DSM 15361</strain>
    </source>
</reference>
<dbReference type="RefSeq" id="WP_111541759.1">
    <property type="nucleotide sequence ID" value="NZ_QKYV01000007.1"/>
</dbReference>
<comment type="caution">
    <text evidence="3">The sequence shown here is derived from an EMBL/GenBank/DDBJ whole genome shotgun (WGS) entry which is preliminary data.</text>
</comment>
<keyword evidence="3" id="KW-0269">Exonuclease</keyword>
<dbReference type="EMBL" id="QKYV01000007">
    <property type="protein sequence ID" value="PZW38819.1"/>
    <property type="molecule type" value="Genomic_DNA"/>
</dbReference>
<feature type="chain" id="PRO_5016093339" evidence="1">
    <location>
        <begin position="21"/>
        <end position="284"/>
    </location>
</feature>
<evidence type="ECO:0000313" key="4">
    <source>
        <dbReference type="Proteomes" id="UP000249542"/>
    </source>
</evidence>
<keyword evidence="3" id="KW-0255">Endonuclease</keyword>
<accession>A0A2W7HY11</accession>
<keyword evidence="3" id="KW-0378">Hydrolase</keyword>
<sequence length="284" mass="33042">MKSSYVCLLLLFTLSSCVSLKDKENAKNIAVMTYNIKMSGDSGLKSWTNRSNHVIKQMKEKETDVYLLQEPLKHQIDDILSYLKKYNLVGIPRIDNQYLATYNAVLYNAEKLEVKEEKTFWVSETPLLESKGWDASRVRIVTYVLLENKLTKSKFYVFNVHLDREGSKSKIKGVQLINEWIQKVNIHNYPVIIGGDFNSKENSEPIVWFSDYYNDAKIASMTSPKGPLGTFNYFNNRTESHKYRLDYIFVNESVKVNSYEVLQDKYGEMYPSDHYPVFVELTLP</sequence>